<accession>A0A553Q0F8</accession>
<reference evidence="1 2" key="1">
    <citation type="journal article" date="2019" name="Sci. Data">
        <title>Hybrid genome assembly and annotation of Danionella translucida.</title>
        <authorList>
            <person name="Kadobianskyi M."/>
            <person name="Schulze L."/>
            <person name="Schuelke M."/>
            <person name="Judkewitz B."/>
        </authorList>
    </citation>
    <scope>NUCLEOTIDE SEQUENCE [LARGE SCALE GENOMIC DNA]</scope>
    <source>
        <strain evidence="1 2">Bolton</strain>
    </source>
</reference>
<keyword evidence="2" id="KW-1185">Reference proteome</keyword>
<proteinExistence type="predicted"/>
<dbReference type="EMBL" id="SRMA01026478">
    <property type="protein sequence ID" value="TRY83419.1"/>
    <property type="molecule type" value="Genomic_DNA"/>
</dbReference>
<organism evidence="1 2">
    <name type="scientific">Danionella cerebrum</name>
    <dbReference type="NCBI Taxonomy" id="2873325"/>
    <lineage>
        <taxon>Eukaryota</taxon>
        <taxon>Metazoa</taxon>
        <taxon>Chordata</taxon>
        <taxon>Craniata</taxon>
        <taxon>Vertebrata</taxon>
        <taxon>Euteleostomi</taxon>
        <taxon>Actinopterygii</taxon>
        <taxon>Neopterygii</taxon>
        <taxon>Teleostei</taxon>
        <taxon>Ostariophysi</taxon>
        <taxon>Cypriniformes</taxon>
        <taxon>Danionidae</taxon>
        <taxon>Danioninae</taxon>
        <taxon>Danionella</taxon>
    </lineage>
</organism>
<evidence type="ECO:0000313" key="2">
    <source>
        <dbReference type="Proteomes" id="UP000316079"/>
    </source>
</evidence>
<protein>
    <submittedName>
        <fullName evidence="1">Uncharacterized protein</fullName>
    </submittedName>
</protein>
<dbReference type="AlphaFoldDB" id="A0A553Q0F8"/>
<comment type="caution">
    <text evidence="1">The sequence shown here is derived from an EMBL/GenBank/DDBJ whole genome shotgun (WGS) entry which is preliminary data.</text>
</comment>
<sequence>MDSFRLTQRIIITSRWAEQILQYEKPCKLMPYQQTRPHAEERGGSRPEEYKAISLANNDTHVPPMLLYSNTERRLNPVFSLPAPAQALPLTQMRKTLSPSLSGLSEARAPRSWEEFSVRSFYTDTYGNAFGCTRDRETGFCRNRPQLSCLCKHRPCRYTALCLAKSREINDQLFARVTPALHVAFHRPPSLCCD</sequence>
<gene>
    <name evidence="1" type="ORF">DNTS_020286</name>
</gene>
<dbReference type="Proteomes" id="UP000316079">
    <property type="component" value="Unassembled WGS sequence"/>
</dbReference>
<name>A0A553Q0F8_9TELE</name>
<evidence type="ECO:0000313" key="1">
    <source>
        <dbReference type="EMBL" id="TRY83419.1"/>
    </source>
</evidence>